<protein>
    <submittedName>
        <fullName evidence="3">Uncharacterized protein</fullName>
    </submittedName>
</protein>
<keyword evidence="1" id="KW-1133">Transmembrane helix</keyword>
<evidence type="ECO:0000256" key="2">
    <source>
        <dbReference type="SAM" id="SignalP"/>
    </source>
</evidence>
<name>A0AAV4MHT1_CAEEX</name>
<sequence>MKLTLGLRSSFLVAQCFANLISYWRLAQNLKLCAQLEQQSSAQERENLAPLKVRVGWGPILNMSLWAAAYILLGSGLLLCDLDRTVLLY</sequence>
<proteinExistence type="predicted"/>
<accession>A0AAV4MHT1</accession>
<dbReference type="EMBL" id="BPLR01002276">
    <property type="protein sequence ID" value="GIX72054.1"/>
    <property type="molecule type" value="Genomic_DNA"/>
</dbReference>
<keyword evidence="1" id="KW-0472">Membrane</keyword>
<comment type="caution">
    <text evidence="3">The sequence shown here is derived from an EMBL/GenBank/DDBJ whole genome shotgun (WGS) entry which is preliminary data.</text>
</comment>
<gene>
    <name evidence="3" type="ORF">CEXT_456981</name>
</gene>
<evidence type="ECO:0000313" key="4">
    <source>
        <dbReference type="Proteomes" id="UP001054945"/>
    </source>
</evidence>
<organism evidence="3 4">
    <name type="scientific">Caerostris extrusa</name>
    <name type="common">Bark spider</name>
    <name type="synonym">Caerostris bankana</name>
    <dbReference type="NCBI Taxonomy" id="172846"/>
    <lineage>
        <taxon>Eukaryota</taxon>
        <taxon>Metazoa</taxon>
        <taxon>Ecdysozoa</taxon>
        <taxon>Arthropoda</taxon>
        <taxon>Chelicerata</taxon>
        <taxon>Arachnida</taxon>
        <taxon>Araneae</taxon>
        <taxon>Araneomorphae</taxon>
        <taxon>Entelegynae</taxon>
        <taxon>Araneoidea</taxon>
        <taxon>Araneidae</taxon>
        <taxon>Caerostris</taxon>
    </lineage>
</organism>
<keyword evidence="1" id="KW-0812">Transmembrane</keyword>
<keyword evidence="4" id="KW-1185">Reference proteome</keyword>
<reference evidence="3 4" key="1">
    <citation type="submission" date="2021-06" db="EMBL/GenBank/DDBJ databases">
        <title>Caerostris extrusa draft genome.</title>
        <authorList>
            <person name="Kono N."/>
            <person name="Arakawa K."/>
        </authorList>
    </citation>
    <scope>NUCLEOTIDE SEQUENCE [LARGE SCALE GENOMIC DNA]</scope>
</reference>
<evidence type="ECO:0000313" key="3">
    <source>
        <dbReference type="EMBL" id="GIX72054.1"/>
    </source>
</evidence>
<feature type="chain" id="PRO_5043797608" evidence="2">
    <location>
        <begin position="19"/>
        <end position="89"/>
    </location>
</feature>
<evidence type="ECO:0000256" key="1">
    <source>
        <dbReference type="SAM" id="Phobius"/>
    </source>
</evidence>
<feature type="transmembrane region" description="Helical" evidence="1">
    <location>
        <begin position="60"/>
        <end position="80"/>
    </location>
</feature>
<dbReference type="AlphaFoldDB" id="A0AAV4MHT1"/>
<dbReference type="Proteomes" id="UP001054945">
    <property type="component" value="Unassembled WGS sequence"/>
</dbReference>
<feature type="signal peptide" evidence="2">
    <location>
        <begin position="1"/>
        <end position="18"/>
    </location>
</feature>
<keyword evidence="2" id="KW-0732">Signal</keyword>